<dbReference type="PROSITE" id="PS50043">
    <property type="entry name" value="HTH_LUXR_2"/>
    <property type="match status" value="1"/>
</dbReference>
<evidence type="ECO:0000313" key="5">
    <source>
        <dbReference type="EMBL" id="GAA2041727.1"/>
    </source>
</evidence>
<keyword evidence="6" id="KW-1185">Reference proteome</keyword>
<gene>
    <name evidence="5" type="ORF">GCM10009819_29760</name>
</gene>
<dbReference type="PROSITE" id="PS00622">
    <property type="entry name" value="HTH_LUXR_1"/>
    <property type="match status" value="1"/>
</dbReference>
<keyword evidence="2" id="KW-0238">DNA-binding</keyword>
<evidence type="ECO:0000259" key="4">
    <source>
        <dbReference type="PROSITE" id="PS50043"/>
    </source>
</evidence>
<dbReference type="Gene3D" id="1.10.10.10">
    <property type="entry name" value="Winged helix-like DNA-binding domain superfamily/Winged helix DNA-binding domain"/>
    <property type="match status" value="1"/>
</dbReference>
<feature type="domain" description="HTH luxR-type" evidence="4">
    <location>
        <begin position="241"/>
        <end position="312"/>
    </location>
</feature>
<evidence type="ECO:0000256" key="1">
    <source>
        <dbReference type="ARBA" id="ARBA00023015"/>
    </source>
</evidence>
<evidence type="ECO:0000256" key="3">
    <source>
        <dbReference type="ARBA" id="ARBA00023163"/>
    </source>
</evidence>
<dbReference type="InterPro" id="IPR000792">
    <property type="entry name" value="Tscrpt_reg_LuxR_C"/>
</dbReference>
<sequence>MAVFRWAAVMTVDPRTILPTAGVVEGFDPSACAPFWDLELVSPGYNKFADLARRAPPVSTLFDATDGELTRSPLFNDLYAGLGASDELRVAFVLGSTCWGVGTLIRDEPNGAFTDAELRDVQTVGHLIARALRQAVIHGESQADAATAILVVDGDNRIEHLTADGHRMLESVRGFRYGGDDAADELPGLLLALLTRARHSNSQTIMTTRIQAASGRWLRVTAAPTEAHDGHVALTLEPARPADLLPMMLETYGLTEREITIVMSLARGLTSKDIAAELTLSPYTVRDHVKAIYRKCGVNTRGELVARLFTEHLRPAFEERVFAGD</sequence>
<dbReference type="PANTHER" id="PTHR44688">
    <property type="entry name" value="DNA-BINDING TRANSCRIPTIONAL ACTIVATOR DEVR_DOSR"/>
    <property type="match status" value="1"/>
</dbReference>
<dbReference type="SUPFAM" id="SSF46894">
    <property type="entry name" value="C-terminal effector domain of the bipartite response regulators"/>
    <property type="match status" value="1"/>
</dbReference>
<keyword evidence="3" id="KW-0804">Transcription</keyword>
<dbReference type="SMART" id="SM00421">
    <property type="entry name" value="HTH_LUXR"/>
    <property type="match status" value="1"/>
</dbReference>
<keyword evidence="1" id="KW-0805">Transcription regulation</keyword>
<dbReference type="InterPro" id="IPR016032">
    <property type="entry name" value="Sig_transdc_resp-reg_C-effctor"/>
</dbReference>
<reference evidence="6" key="1">
    <citation type="journal article" date="2019" name="Int. J. Syst. Evol. Microbiol.">
        <title>The Global Catalogue of Microorganisms (GCM) 10K type strain sequencing project: providing services to taxonomists for standard genome sequencing and annotation.</title>
        <authorList>
            <consortium name="The Broad Institute Genomics Platform"/>
            <consortium name="The Broad Institute Genome Sequencing Center for Infectious Disease"/>
            <person name="Wu L."/>
            <person name="Ma J."/>
        </authorList>
    </citation>
    <scope>NUCLEOTIDE SEQUENCE [LARGE SCALE GENOMIC DNA]</scope>
    <source>
        <strain evidence="6">JCM 15672</strain>
    </source>
</reference>
<proteinExistence type="predicted"/>
<dbReference type="Pfam" id="PF00196">
    <property type="entry name" value="GerE"/>
    <property type="match status" value="1"/>
</dbReference>
<evidence type="ECO:0000313" key="6">
    <source>
        <dbReference type="Proteomes" id="UP001501196"/>
    </source>
</evidence>
<comment type="caution">
    <text evidence="5">The sequence shown here is derived from an EMBL/GenBank/DDBJ whole genome shotgun (WGS) entry which is preliminary data.</text>
</comment>
<dbReference type="PANTHER" id="PTHR44688:SF16">
    <property type="entry name" value="DNA-BINDING TRANSCRIPTIONAL ACTIVATOR DEVR_DOSR"/>
    <property type="match status" value="1"/>
</dbReference>
<accession>A0ABP5G7X6</accession>
<dbReference type="Proteomes" id="UP001501196">
    <property type="component" value="Unassembled WGS sequence"/>
</dbReference>
<dbReference type="PRINTS" id="PR00038">
    <property type="entry name" value="HTHLUXR"/>
</dbReference>
<dbReference type="InterPro" id="IPR036388">
    <property type="entry name" value="WH-like_DNA-bd_sf"/>
</dbReference>
<name>A0ABP5G7X6_9MICO</name>
<dbReference type="CDD" id="cd06170">
    <property type="entry name" value="LuxR_C_like"/>
    <property type="match status" value="1"/>
</dbReference>
<protein>
    <recommendedName>
        <fullName evidence="4">HTH luxR-type domain-containing protein</fullName>
    </recommendedName>
</protein>
<dbReference type="EMBL" id="BAAAPW010000005">
    <property type="protein sequence ID" value="GAA2041727.1"/>
    <property type="molecule type" value="Genomic_DNA"/>
</dbReference>
<evidence type="ECO:0000256" key="2">
    <source>
        <dbReference type="ARBA" id="ARBA00023125"/>
    </source>
</evidence>
<organism evidence="5 6">
    <name type="scientific">Agromyces tropicus</name>
    <dbReference type="NCBI Taxonomy" id="555371"/>
    <lineage>
        <taxon>Bacteria</taxon>
        <taxon>Bacillati</taxon>
        <taxon>Actinomycetota</taxon>
        <taxon>Actinomycetes</taxon>
        <taxon>Micrococcales</taxon>
        <taxon>Microbacteriaceae</taxon>
        <taxon>Agromyces</taxon>
    </lineage>
</organism>